<evidence type="ECO:0000313" key="1">
    <source>
        <dbReference type="EMBL" id="CEP21262.1"/>
    </source>
</evidence>
<proteinExistence type="predicted"/>
<sequence length="77" mass="8600">MSITSLKPIHLRLPPLSNTSVRNSYTVLHFSPSGLLIGSLFFKSPLTRGAVSPLRASPMGTFTRRAILFRMRRCDLL</sequence>
<gene>
    <name evidence="1" type="ORF">BN1211_1313</name>
</gene>
<reference evidence="2" key="1">
    <citation type="journal article" date="2015" name="J. Biotechnol.">
        <title>The structure of the Cyberlindnera jadinii genome and its relation to Candida utilis analyzed by the occurrence of single nucleotide polymorphisms.</title>
        <authorList>
            <person name="Rupp O."/>
            <person name="Brinkrolf K."/>
            <person name="Buerth C."/>
            <person name="Kunigo M."/>
            <person name="Schneider J."/>
            <person name="Jaenicke S."/>
            <person name="Goesmann A."/>
            <person name="Puehler A."/>
            <person name="Jaeger K.-E."/>
            <person name="Ernst J.F."/>
        </authorList>
    </citation>
    <scope>NUCLEOTIDE SEQUENCE [LARGE SCALE GENOMIC DNA]</scope>
    <source>
        <strain evidence="2">ATCC 18201 / CBS 1600 / BCRC 20928 / JCM 3617 / NBRC 0987 / NRRL Y-1542</strain>
    </source>
</reference>
<accession>A0A0H5C1D5</accession>
<name>A0A0H5C1D5_CYBJN</name>
<dbReference type="EMBL" id="CDQK01000002">
    <property type="protein sequence ID" value="CEP21262.1"/>
    <property type="molecule type" value="Genomic_DNA"/>
</dbReference>
<dbReference type="Proteomes" id="UP000038830">
    <property type="component" value="Unassembled WGS sequence"/>
</dbReference>
<organism evidence="1 2">
    <name type="scientific">Cyberlindnera jadinii (strain ATCC 18201 / CBS 1600 / BCRC 20928 / JCM 3617 / NBRC 0987 / NRRL Y-1542)</name>
    <name type="common">Torula yeast</name>
    <name type="synonym">Candida utilis</name>
    <dbReference type="NCBI Taxonomy" id="983966"/>
    <lineage>
        <taxon>Eukaryota</taxon>
        <taxon>Fungi</taxon>
        <taxon>Dikarya</taxon>
        <taxon>Ascomycota</taxon>
        <taxon>Saccharomycotina</taxon>
        <taxon>Saccharomycetes</taxon>
        <taxon>Phaffomycetales</taxon>
        <taxon>Phaffomycetaceae</taxon>
        <taxon>Cyberlindnera</taxon>
    </lineage>
</organism>
<protein>
    <submittedName>
        <fullName evidence="1">Uncharacterized protein</fullName>
    </submittedName>
</protein>
<evidence type="ECO:0000313" key="2">
    <source>
        <dbReference type="Proteomes" id="UP000038830"/>
    </source>
</evidence>
<dbReference type="AlphaFoldDB" id="A0A0H5C1D5"/>